<dbReference type="RefSeq" id="WP_188373194.1">
    <property type="nucleotide sequence ID" value="NZ_BMDQ01000001.1"/>
</dbReference>
<accession>A0ABQ2BXL5</accession>
<reference evidence="2" key="1">
    <citation type="journal article" date="2019" name="Int. J. Syst. Evol. Microbiol.">
        <title>The Global Catalogue of Microorganisms (GCM) 10K type strain sequencing project: providing services to taxonomists for standard genome sequencing and annotation.</title>
        <authorList>
            <consortium name="The Broad Institute Genomics Platform"/>
            <consortium name="The Broad Institute Genome Sequencing Center for Infectious Disease"/>
            <person name="Wu L."/>
            <person name="Ma J."/>
        </authorList>
    </citation>
    <scope>NUCLEOTIDE SEQUENCE [LARGE SCALE GENOMIC DNA]</scope>
    <source>
        <strain evidence="2">CCM 8681</strain>
    </source>
</reference>
<sequence length="387" mass="44281">MLFSEILGQNHIKSHLTKSADSGRIPHAQLFVGPEGSGTLPMAIAYAQYILCSNTNSENTEGHQACNLKFTNLSHPDLHFAFPVTTNDKIKRHPVSNHFLEEWRQLIDQQPYGNLFDWYKMLGVDNKQGQIGVDEAQDIVKSLSLKPYEGGYKVMLIWMAEKMNTACANKLLKLIEEPPEKTIFILIAEEEEQLISTIRSRCQVLHFPPLAEVVIADALVKKYEIEQSIANKIAQQSNGNFNKACDLIYQDSEDIQFEKWFIIWVRSAFKAKGNKSAIRDLIGWSEEIAKTGRETQKQFLQFCINYFRQAMLLNYKANELVYLEPKSDSFKLEKFAPFVHDANILEISKELQDAIYHIERNGNSKIILTDLSIKLTRLLHKKSQANA</sequence>
<evidence type="ECO:0000313" key="1">
    <source>
        <dbReference type="EMBL" id="GGI56268.1"/>
    </source>
</evidence>
<organism evidence="1 2">
    <name type="scientific">Winogradskyella haliclonae</name>
    <dbReference type="NCBI Taxonomy" id="2048558"/>
    <lineage>
        <taxon>Bacteria</taxon>
        <taxon>Pseudomonadati</taxon>
        <taxon>Bacteroidota</taxon>
        <taxon>Flavobacteriia</taxon>
        <taxon>Flavobacteriales</taxon>
        <taxon>Flavobacteriaceae</taxon>
        <taxon>Winogradskyella</taxon>
    </lineage>
</organism>
<dbReference type="EMBL" id="BMDQ01000001">
    <property type="protein sequence ID" value="GGI56268.1"/>
    <property type="molecule type" value="Genomic_DNA"/>
</dbReference>
<dbReference type="Pfam" id="PF13177">
    <property type="entry name" value="DNA_pol3_delta2"/>
    <property type="match status" value="1"/>
</dbReference>
<dbReference type="InterPro" id="IPR027417">
    <property type="entry name" value="P-loop_NTPase"/>
</dbReference>
<dbReference type="SUPFAM" id="SSF52540">
    <property type="entry name" value="P-loop containing nucleoside triphosphate hydrolases"/>
    <property type="match status" value="1"/>
</dbReference>
<keyword evidence="2" id="KW-1185">Reference proteome</keyword>
<dbReference type="PANTHER" id="PTHR11669">
    <property type="entry name" value="REPLICATION FACTOR C / DNA POLYMERASE III GAMMA-TAU SUBUNIT"/>
    <property type="match status" value="1"/>
</dbReference>
<gene>
    <name evidence="1" type="primary">holB</name>
    <name evidence="1" type="ORF">GCM10011444_05770</name>
</gene>
<dbReference type="InterPro" id="IPR050238">
    <property type="entry name" value="DNA_Rep/Repair_Clamp_Loader"/>
</dbReference>
<proteinExistence type="predicted"/>
<dbReference type="Gene3D" id="3.40.50.300">
    <property type="entry name" value="P-loop containing nucleotide triphosphate hydrolases"/>
    <property type="match status" value="1"/>
</dbReference>
<protein>
    <submittedName>
        <fullName evidence="1">DNA polymerase III subunit delta</fullName>
    </submittedName>
</protein>
<comment type="caution">
    <text evidence="1">The sequence shown here is derived from an EMBL/GenBank/DDBJ whole genome shotgun (WGS) entry which is preliminary data.</text>
</comment>
<evidence type="ECO:0000313" key="2">
    <source>
        <dbReference type="Proteomes" id="UP000624701"/>
    </source>
</evidence>
<name>A0ABQ2BXL5_9FLAO</name>
<dbReference type="PANTHER" id="PTHR11669:SF8">
    <property type="entry name" value="DNA POLYMERASE III SUBUNIT DELTA"/>
    <property type="match status" value="1"/>
</dbReference>
<dbReference type="Proteomes" id="UP000624701">
    <property type="component" value="Unassembled WGS sequence"/>
</dbReference>